<dbReference type="InterPro" id="IPR036249">
    <property type="entry name" value="Thioredoxin-like_sf"/>
</dbReference>
<comment type="similarity">
    <text evidence="1 3 4">Belongs to the ArsC family.</text>
</comment>
<dbReference type="FunCoup" id="A0A1B4XDE9">
    <property type="interactions" value="98"/>
</dbReference>
<dbReference type="InParanoid" id="A0A1B4XDE9"/>
<dbReference type="OrthoDB" id="9790554at2"/>
<dbReference type="NCBIfam" id="TIGR00014">
    <property type="entry name" value="arsC"/>
    <property type="match status" value="1"/>
</dbReference>
<reference evidence="5 6" key="1">
    <citation type="submission" date="2015-05" db="EMBL/GenBank/DDBJ databases">
        <title>Complete genome sequence of a sulfur-oxidizing gammaproteobacterium strain HA5.</title>
        <authorList>
            <person name="Miura A."/>
            <person name="Kojima H."/>
            <person name="Fukui M."/>
        </authorList>
    </citation>
    <scope>NUCLEOTIDE SEQUENCE [LARGE SCALE GENOMIC DNA]</scope>
    <source>
        <strain evidence="5 6">HA5</strain>
    </source>
</reference>
<gene>
    <name evidence="5" type="ORF">SCL_0493</name>
</gene>
<dbReference type="KEGG" id="slim:SCL_0493"/>
<proteinExistence type="inferred from homology"/>
<dbReference type="Proteomes" id="UP000243180">
    <property type="component" value="Chromosome"/>
</dbReference>
<protein>
    <recommendedName>
        <fullName evidence="4">Arsenate reductase</fullName>
        <ecNumber evidence="4">1.20.4.1</ecNumber>
    </recommendedName>
</protein>
<dbReference type="Pfam" id="PF03960">
    <property type="entry name" value="ArsC"/>
    <property type="match status" value="1"/>
</dbReference>
<dbReference type="CDD" id="cd03034">
    <property type="entry name" value="ArsC_ArsC"/>
    <property type="match status" value="1"/>
</dbReference>
<dbReference type="EC" id="1.20.4.1" evidence="4"/>
<dbReference type="RefSeq" id="WP_096359668.1">
    <property type="nucleotide sequence ID" value="NZ_AP014879.1"/>
</dbReference>
<evidence type="ECO:0000313" key="6">
    <source>
        <dbReference type="Proteomes" id="UP000243180"/>
    </source>
</evidence>
<dbReference type="PROSITE" id="PS51353">
    <property type="entry name" value="ARSC"/>
    <property type="match status" value="1"/>
</dbReference>
<dbReference type="SUPFAM" id="SSF52833">
    <property type="entry name" value="Thioredoxin-like"/>
    <property type="match status" value="1"/>
</dbReference>
<keyword evidence="6" id="KW-1185">Reference proteome</keyword>
<evidence type="ECO:0000256" key="1">
    <source>
        <dbReference type="ARBA" id="ARBA00007198"/>
    </source>
</evidence>
<evidence type="ECO:0000313" key="5">
    <source>
        <dbReference type="EMBL" id="BAV32815.1"/>
    </source>
</evidence>
<comment type="catalytic activity">
    <reaction evidence="4">
        <text>[glutaredoxin]-dithiol + arsenate + glutathione + H(+) = glutathionyl-S-S-[glutaredoxin] + arsenite + H2O</text>
        <dbReference type="Rhea" id="RHEA:22016"/>
        <dbReference type="Rhea" id="RHEA-COMP:10729"/>
        <dbReference type="Rhea" id="RHEA-COMP:17668"/>
        <dbReference type="ChEBI" id="CHEBI:15377"/>
        <dbReference type="ChEBI" id="CHEBI:15378"/>
        <dbReference type="ChEBI" id="CHEBI:29242"/>
        <dbReference type="ChEBI" id="CHEBI:29950"/>
        <dbReference type="ChEBI" id="CHEBI:48597"/>
        <dbReference type="ChEBI" id="CHEBI:57925"/>
        <dbReference type="ChEBI" id="CHEBI:146199"/>
        <dbReference type="EC" id="1.20.4.1"/>
    </reaction>
</comment>
<evidence type="ECO:0000256" key="2">
    <source>
        <dbReference type="ARBA" id="ARBA00023002"/>
    </source>
</evidence>
<evidence type="ECO:0000256" key="4">
    <source>
        <dbReference type="RuleBase" id="RU362029"/>
    </source>
</evidence>
<accession>A0A1B4XDE9</accession>
<dbReference type="Gene3D" id="3.40.30.10">
    <property type="entry name" value="Glutaredoxin"/>
    <property type="match status" value="1"/>
</dbReference>
<evidence type="ECO:0000256" key="3">
    <source>
        <dbReference type="PROSITE-ProRule" id="PRU01282"/>
    </source>
</evidence>
<dbReference type="InterPro" id="IPR006659">
    <property type="entry name" value="Arsenate_reductase"/>
</dbReference>
<organism evidence="5 6">
    <name type="scientific">Sulfuricaulis limicola</name>
    <dbReference type="NCBI Taxonomy" id="1620215"/>
    <lineage>
        <taxon>Bacteria</taxon>
        <taxon>Pseudomonadati</taxon>
        <taxon>Pseudomonadota</taxon>
        <taxon>Gammaproteobacteria</taxon>
        <taxon>Acidiferrobacterales</taxon>
        <taxon>Acidiferrobacteraceae</taxon>
        <taxon>Sulfuricaulis</taxon>
    </lineage>
</organism>
<dbReference type="GO" id="GO:0008794">
    <property type="term" value="F:arsenate reductase (glutaredoxin) activity"/>
    <property type="evidence" value="ECO:0007669"/>
    <property type="project" value="UniProtKB-UniRule"/>
</dbReference>
<dbReference type="AlphaFoldDB" id="A0A1B4XDE9"/>
<dbReference type="PANTHER" id="PTHR30041:SF4">
    <property type="entry name" value="ARSENATE REDUCTASE"/>
    <property type="match status" value="1"/>
</dbReference>
<keyword evidence="2 4" id="KW-0560">Oxidoreductase</keyword>
<name>A0A1B4XDE9_9GAMM</name>
<sequence length="115" mass="13280">MTVTIYHNPRCTKSRQTLALLEERGIRPRIVEYLVTPPTEAELKHLLKLLGISPRELLRTKEEEYKQAKLDKPDVTDAEIIRAMIKYPRLMERPIVVADNKAALGRPPKNILKII</sequence>
<dbReference type="EMBL" id="AP014879">
    <property type="protein sequence ID" value="BAV32815.1"/>
    <property type="molecule type" value="Genomic_DNA"/>
</dbReference>
<dbReference type="PANTHER" id="PTHR30041">
    <property type="entry name" value="ARSENATE REDUCTASE"/>
    <property type="match status" value="1"/>
</dbReference>
<dbReference type="InterPro" id="IPR006660">
    <property type="entry name" value="Arsenate_reductase-like"/>
</dbReference>